<feature type="compositionally biased region" description="Low complexity" evidence="1">
    <location>
        <begin position="687"/>
        <end position="701"/>
    </location>
</feature>
<organism evidence="2 3">
    <name type="scientific">Dryococelus australis</name>
    <dbReference type="NCBI Taxonomy" id="614101"/>
    <lineage>
        <taxon>Eukaryota</taxon>
        <taxon>Metazoa</taxon>
        <taxon>Ecdysozoa</taxon>
        <taxon>Arthropoda</taxon>
        <taxon>Hexapoda</taxon>
        <taxon>Insecta</taxon>
        <taxon>Pterygota</taxon>
        <taxon>Neoptera</taxon>
        <taxon>Polyneoptera</taxon>
        <taxon>Phasmatodea</taxon>
        <taxon>Verophasmatodea</taxon>
        <taxon>Anareolatae</taxon>
        <taxon>Phasmatidae</taxon>
        <taxon>Eurycanthinae</taxon>
        <taxon>Dryococelus</taxon>
    </lineage>
</organism>
<evidence type="ECO:0000256" key="1">
    <source>
        <dbReference type="SAM" id="MobiDB-lite"/>
    </source>
</evidence>
<gene>
    <name evidence="2" type="ORF">PR048_012729</name>
</gene>
<feature type="compositionally biased region" description="Polar residues" evidence="1">
    <location>
        <begin position="266"/>
        <end position="275"/>
    </location>
</feature>
<feature type="region of interest" description="Disordered" evidence="1">
    <location>
        <begin position="1073"/>
        <end position="1097"/>
    </location>
</feature>
<keyword evidence="3" id="KW-1185">Reference proteome</keyword>
<proteinExistence type="predicted"/>
<feature type="compositionally biased region" description="Low complexity" evidence="1">
    <location>
        <begin position="639"/>
        <end position="653"/>
    </location>
</feature>
<feature type="region of interest" description="Disordered" evidence="1">
    <location>
        <begin position="681"/>
        <end position="704"/>
    </location>
</feature>
<evidence type="ECO:0000313" key="2">
    <source>
        <dbReference type="EMBL" id="KAJ8886518.1"/>
    </source>
</evidence>
<comment type="caution">
    <text evidence="2">The sequence shown here is derived from an EMBL/GenBank/DDBJ whole genome shotgun (WGS) entry which is preliminary data.</text>
</comment>
<feature type="region of interest" description="Disordered" evidence="1">
    <location>
        <begin position="211"/>
        <end position="230"/>
    </location>
</feature>
<reference evidence="2 3" key="1">
    <citation type="submission" date="2023-02" db="EMBL/GenBank/DDBJ databases">
        <title>LHISI_Scaffold_Assembly.</title>
        <authorList>
            <person name="Stuart O.P."/>
            <person name="Cleave R."/>
            <person name="Magrath M.J.L."/>
            <person name="Mikheyev A.S."/>
        </authorList>
    </citation>
    <scope>NUCLEOTIDE SEQUENCE [LARGE SCALE GENOMIC DNA]</scope>
    <source>
        <strain evidence="2">Daus_M_001</strain>
        <tissue evidence="2">Leg muscle</tissue>
    </source>
</reference>
<feature type="region of interest" description="Disordered" evidence="1">
    <location>
        <begin position="616"/>
        <end position="653"/>
    </location>
</feature>
<dbReference type="InterPro" id="IPR036397">
    <property type="entry name" value="RNaseH_sf"/>
</dbReference>
<dbReference type="EMBL" id="JARBHB010000004">
    <property type="protein sequence ID" value="KAJ8886518.1"/>
    <property type="molecule type" value="Genomic_DNA"/>
</dbReference>
<feature type="compositionally biased region" description="Basic and acidic residues" evidence="1">
    <location>
        <begin position="392"/>
        <end position="401"/>
    </location>
</feature>
<dbReference type="Proteomes" id="UP001159363">
    <property type="component" value="Chromosome X"/>
</dbReference>
<dbReference type="Gene3D" id="3.30.420.10">
    <property type="entry name" value="Ribonuclease H-like superfamily/Ribonuclease H"/>
    <property type="match status" value="1"/>
</dbReference>
<name>A0ABQ9HQ72_9NEOP</name>
<feature type="region of interest" description="Disordered" evidence="1">
    <location>
        <begin position="392"/>
        <end position="425"/>
    </location>
</feature>
<protein>
    <submittedName>
        <fullName evidence="2">Uncharacterized protein</fullName>
    </submittedName>
</protein>
<evidence type="ECO:0000313" key="3">
    <source>
        <dbReference type="Proteomes" id="UP001159363"/>
    </source>
</evidence>
<accession>A0ABQ9HQ72</accession>
<feature type="region of interest" description="Disordered" evidence="1">
    <location>
        <begin position="243"/>
        <end position="290"/>
    </location>
</feature>
<sequence length="1097" mass="119525">MGHLEVTAYEVVVFELTRGCDTQRGKATVFESARKSLEPRGLFLVRSQALACEKISNGYTHIGHVVVTFGQWRVPQDDPLSSSVFIRPLLHSRLIRSYLFWLAAIVHINKQFSNISSKLYRLAVRSSRRLVKFVPVVRANISHRRRAHTFKVRAPSACTGGIAGTPFRPLLLPRPRHTLATHPSRRREKYVPVILAINSHRRCAHAPEVRAPSACTGGTAGTPSPPLLIPRSRHTALNLKADEDEASSAGMQGRGKSGIPEESRQPVASSGTIPTCENMGATSPRMESVSPSWEMGNLTTASSCLSGKGINTVAGYDSRLIFIAVNEMLSSSRYLSSIPREKSSFTSLFTFSFGDMIVNMAVLEWSGAIWVALNIGILRTDEGVERRNEWAGKQEIPEKTRRPMASSGTIPTCENPEYSGRGLNPDRLGGRRAGLPLNHSGPGVSTMSFKTGFKHLVKDINGLKYVLFTSALSASKINNRERNGYAWISDESRFDINADDGCSRLLCHVGKCNDEALTRECDTYWTPGVMVWIDISYNTRSHLVVDEGTQTAQSYVSEVLRPNFLPHLRRIPNAIIQQGNAIPIQLTALHMKQQRGATPECAPHEEEMNDIQTRMQTNRSPAGSEHTPDRLSRASLNQTSSAAGGTAGAGSASLVSISKPNSTTSSTMTASVVVNLPASYPGSEVEPASSASTAASPATSPDAHTEVRISTLFDSWARHLIFLVMPGSIPGQGNFGYVSNHIFCTVDCGGEGECIRSYLGNHTWCLVDVTPLTDKLQLMLMSGAGRLMSSSIMEDQPSQLKGESSPSLMNDGIAVMLERRGEQLSGLNADATDMHPRAPGSDGNSPGIHAALVLHQQLRLHHSLLMADKQQLARLNAAPRSEELRGLIACAADIHLVLQEVTEALLALHAALVLKQKLGLHRSLLIARWWIFIVCGGGQGGIHKSIDLTDCKIIFNLLRLLSSPLHLLEHSSETPLLPASRCSGYTALNRLDRIAQNAAEEKPYDQLGKFVAAELRQLPQRKAILLQKEIQNCIIRSKLSSLENVCHHITLKIDMGVVLVGWSEQLRSLNAGTENIHPRAPGSDGNSPGIHAALVPH</sequence>